<dbReference type="eggNOG" id="arCOG04055">
    <property type="taxonomic scope" value="Archaea"/>
</dbReference>
<dbReference type="InterPro" id="IPR036820">
    <property type="entry name" value="Archease_dom_sf"/>
</dbReference>
<keyword evidence="8" id="KW-1185">Reference proteome</keyword>
<evidence type="ECO:0000256" key="4">
    <source>
        <dbReference type="ARBA" id="ARBA00022837"/>
    </source>
</evidence>
<dbReference type="HOGENOM" id="CLU_111362_3_0_2"/>
<proteinExistence type="inferred from homology"/>
<protein>
    <recommendedName>
        <fullName evidence="5">Protein archease</fullName>
    </recommendedName>
</protein>
<dbReference type="Proteomes" id="UP000007490">
    <property type="component" value="Chromosome"/>
</dbReference>
<name>F0T9Y9_METLA</name>
<evidence type="ECO:0000313" key="7">
    <source>
        <dbReference type="EMBL" id="ADZ08812.1"/>
    </source>
</evidence>
<dbReference type="PANTHER" id="PTHR12682:SF11">
    <property type="entry name" value="PROTEIN ARCHEASE"/>
    <property type="match status" value="1"/>
</dbReference>
<organism evidence="7 8">
    <name type="scientific">Methanobacterium lacus (strain AL-21)</name>
    <dbReference type="NCBI Taxonomy" id="877455"/>
    <lineage>
        <taxon>Archaea</taxon>
        <taxon>Methanobacteriati</taxon>
        <taxon>Methanobacteriota</taxon>
        <taxon>Methanomada group</taxon>
        <taxon>Methanobacteria</taxon>
        <taxon>Methanobacteriales</taxon>
        <taxon>Methanobacteriaceae</taxon>
        <taxon>Methanobacterium</taxon>
    </lineage>
</organism>
<dbReference type="InterPro" id="IPR022952">
    <property type="entry name" value="Archease_arc"/>
</dbReference>
<keyword evidence="2 5" id="KW-0819">tRNA processing</keyword>
<evidence type="ECO:0000256" key="2">
    <source>
        <dbReference type="ARBA" id="ARBA00022694"/>
    </source>
</evidence>
<dbReference type="HAMAP" id="MF_01222">
    <property type="entry name" value="Archease_arch"/>
    <property type="match status" value="1"/>
</dbReference>
<comment type="similarity">
    <text evidence="1 5">Belongs to the archease family.</text>
</comment>
<feature type="binding site" evidence="5">
    <location>
        <position position="152"/>
    </location>
    <ligand>
        <name>Ca(2+)</name>
        <dbReference type="ChEBI" id="CHEBI:29108"/>
    </ligand>
</feature>
<dbReference type="KEGG" id="mel:Metbo_0560"/>
<dbReference type="Pfam" id="PF01951">
    <property type="entry name" value="Archease"/>
    <property type="match status" value="1"/>
</dbReference>
<keyword evidence="3 5" id="KW-0479">Metal-binding</keyword>
<dbReference type="InterPro" id="IPR023572">
    <property type="entry name" value="Archease_dom"/>
</dbReference>
<dbReference type="GO" id="GO:0005509">
    <property type="term" value="F:calcium ion binding"/>
    <property type="evidence" value="ECO:0007669"/>
    <property type="project" value="UniProtKB-UniRule"/>
</dbReference>
<evidence type="ECO:0000256" key="3">
    <source>
        <dbReference type="ARBA" id="ARBA00022723"/>
    </source>
</evidence>
<evidence type="ECO:0000256" key="5">
    <source>
        <dbReference type="HAMAP-Rule" id="MF_01222"/>
    </source>
</evidence>
<feature type="binding site" evidence="5">
    <location>
        <position position="21"/>
    </location>
    <ligand>
        <name>Ca(2+)</name>
        <dbReference type="ChEBI" id="CHEBI:29108"/>
    </ligand>
</feature>
<dbReference type="GO" id="GO:0006388">
    <property type="term" value="P:tRNA splicing, via endonucleolytic cleavage and ligation"/>
    <property type="evidence" value="ECO:0007669"/>
    <property type="project" value="UniProtKB-UniRule"/>
</dbReference>
<dbReference type="NCBIfam" id="NF001617">
    <property type="entry name" value="PRK00407.1"/>
    <property type="match status" value="1"/>
</dbReference>
<dbReference type="RefSeq" id="WP_013644163.1">
    <property type="nucleotide sequence ID" value="NC_015216.1"/>
</dbReference>
<accession>F0T9Y9</accession>
<evidence type="ECO:0000313" key="8">
    <source>
        <dbReference type="Proteomes" id="UP000007490"/>
    </source>
</evidence>
<dbReference type="PANTHER" id="PTHR12682">
    <property type="entry name" value="ARCHEASE"/>
    <property type="match status" value="1"/>
</dbReference>
<dbReference type="EMBL" id="CP002551">
    <property type="protein sequence ID" value="ADZ08812.1"/>
    <property type="molecule type" value="Genomic_DNA"/>
</dbReference>
<dbReference type="SUPFAM" id="SSF69819">
    <property type="entry name" value="MTH1598-like"/>
    <property type="match status" value="1"/>
</dbReference>
<dbReference type="AlphaFoldDB" id="F0T9Y9"/>
<dbReference type="STRING" id="877455.Metbo_0560"/>
<gene>
    <name evidence="7" type="ordered locus">Metbo_0560</name>
</gene>
<reference evidence="8" key="1">
    <citation type="submission" date="2011-02" db="EMBL/GenBank/DDBJ databases">
        <title>Complete sequence of Methanobacterium sp. AL-21.</title>
        <authorList>
            <consortium name="US DOE Joint Genome Institute"/>
            <person name="Lucas S."/>
            <person name="Copeland A."/>
            <person name="Lapidus A."/>
            <person name="Cheng J.-F."/>
            <person name="Goodwin L."/>
            <person name="Pitluck S."/>
            <person name="Chertkov O."/>
            <person name="Detter J.C."/>
            <person name="Han C."/>
            <person name="Tapia R."/>
            <person name="Land M."/>
            <person name="Hauser L."/>
            <person name="Kyrpides N."/>
            <person name="Ivanova N."/>
            <person name="Mikhailova N."/>
            <person name="Pagani I."/>
            <person name="Cadillo-Quiroz H."/>
            <person name="Imachi H."/>
            <person name="Zinder S."/>
            <person name="Liu W."/>
            <person name="Woyke T."/>
        </authorList>
    </citation>
    <scope>NUCLEOTIDE SEQUENCE [LARGE SCALE GENOMIC DNA]</scope>
    <source>
        <strain evidence="8">AL-21</strain>
    </source>
</reference>
<dbReference type="InterPro" id="IPR002804">
    <property type="entry name" value="Archease"/>
</dbReference>
<evidence type="ECO:0000259" key="6">
    <source>
        <dbReference type="Pfam" id="PF01951"/>
    </source>
</evidence>
<sequence>MFTKNDSEENLKYEFFDVTADVGFKAYGDTIDVAFSNAAIAMFEVITDTSKVEHRIIKKIKIEAEDECSTLYEWLSELLFLHDTENLVFSKFNVKLYRKLKNETKIFYLEALAFGEQFNPEVHEKRSEVKAVTYHMMEVNLEDTCELQVILDI</sequence>
<dbReference type="GeneID" id="10277005"/>
<evidence type="ECO:0000256" key="1">
    <source>
        <dbReference type="ARBA" id="ARBA00007963"/>
    </source>
</evidence>
<dbReference type="Gene3D" id="3.55.10.10">
    <property type="entry name" value="Archease domain"/>
    <property type="match status" value="1"/>
</dbReference>
<comment type="function">
    <text evidence="5">Activates the tRNA-splicing ligase complex by facilitating the enzymatic turnover of catalytic subunit RtcB. Acts by promoting the guanylylation of RtcB, a key intermediate step in tRNA ligation. Can also alter the NTP specificity of RtcB such that ATP, dGTP or ITP is used efficiently.</text>
</comment>
<feature type="binding site" evidence="5">
    <location>
        <position position="153"/>
    </location>
    <ligand>
        <name>Ca(2+)</name>
        <dbReference type="ChEBI" id="CHEBI:29108"/>
    </ligand>
</feature>
<feature type="domain" description="Archease" evidence="6">
    <location>
        <begin position="13"/>
        <end position="153"/>
    </location>
</feature>
<reference evidence="7 8" key="2">
    <citation type="journal article" date="2014" name="Int. J. Syst. Evol. Microbiol.">
        <title>Methanobacterium paludis sp. nov. and a novel strain of Methanobacterium lacus isolated from northern peatlands.</title>
        <authorList>
            <person name="Cadillo-Quiroz H."/>
            <person name="Brauer S.L."/>
            <person name="Goodson N."/>
            <person name="Yavitt J.B."/>
            <person name="Zinder S.H."/>
        </authorList>
    </citation>
    <scope>NUCLEOTIDE SEQUENCE [LARGE SCALE GENOMIC DNA]</scope>
    <source>
        <strain evidence="7 8">AL-21</strain>
    </source>
</reference>
<keyword evidence="4 5" id="KW-0106">Calcium</keyword>